<evidence type="ECO:0000256" key="7">
    <source>
        <dbReference type="ARBA" id="ARBA00022846"/>
    </source>
</evidence>
<dbReference type="Proteomes" id="UP000694555">
    <property type="component" value="Unplaced"/>
</dbReference>
<keyword evidence="9" id="KW-0969">Cilium</keyword>
<comment type="function">
    <text evidence="1">Component of the outer dense fibers (ODF) of spermatozoa. ODF are filamentous structures located on the outside of the axoneme in the midpiece and principal piece of the mammalian sperm tail and may help to maintain the passive elastic structures and elastic recoil of the sperm tail.</text>
</comment>
<keyword evidence="12" id="KW-1185">Reference proteome</keyword>
<evidence type="ECO:0000256" key="2">
    <source>
        <dbReference type="ARBA" id="ARBA00004230"/>
    </source>
</evidence>
<dbReference type="Gene3D" id="2.60.40.790">
    <property type="match status" value="1"/>
</dbReference>
<keyword evidence="9" id="KW-0966">Cell projection</keyword>
<dbReference type="GO" id="GO:0007283">
    <property type="term" value="P:spermatogenesis"/>
    <property type="evidence" value="ECO:0007669"/>
    <property type="project" value="UniProtKB-KW"/>
</dbReference>
<reference evidence="11" key="2">
    <citation type="submission" date="2025-09" db="UniProtKB">
        <authorList>
            <consortium name="Ensembl"/>
        </authorList>
    </citation>
    <scope>IDENTIFICATION</scope>
</reference>
<keyword evidence="7" id="KW-0282">Flagellum</keyword>
<proteinExistence type="predicted"/>
<dbReference type="Ensembl" id="ENSBJAT00000014358.1">
    <property type="protein sequence ID" value="ENSBJAP00000013982.1"/>
    <property type="gene ID" value="ENSBJAG00000009299.1"/>
</dbReference>
<evidence type="ECO:0000313" key="11">
    <source>
        <dbReference type="Ensembl" id="ENSBJAP00000013982.1"/>
    </source>
</evidence>
<dbReference type="GO" id="GO:0005813">
    <property type="term" value="C:centrosome"/>
    <property type="evidence" value="ECO:0007669"/>
    <property type="project" value="UniProtKB-SubCell"/>
</dbReference>
<dbReference type="InterPro" id="IPR008978">
    <property type="entry name" value="HSP20-like_chaperone"/>
</dbReference>
<dbReference type="GO" id="GO:0031514">
    <property type="term" value="C:motile cilium"/>
    <property type="evidence" value="ECO:0007669"/>
    <property type="project" value="UniProtKB-SubCell"/>
</dbReference>
<dbReference type="GO" id="GO:0030154">
    <property type="term" value="P:cell differentiation"/>
    <property type="evidence" value="ECO:0007669"/>
    <property type="project" value="UniProtKB-KW"/>
</dbReference>
<evidence type="ECO:0000256" key="1">
    <source>
        <dbReference type="ARBA" id="ARBA00001979"/>
    </source>
</evidence>
<feature type="domain" description="SHSP" evidence="10">
    <location>
        <begin position="122"/>
        <end position="197"/>
    </location>
</feature>
<organism evidence="11 12">
    <name type="scientific">Buteo japonicus</name>
    <dbReference type="NCBI Taxonomy" id="224669"/>
    <lineage>
        <taxon>Eukaryota</taxon>
        <taxon>Metazoa</taxon>
        <taxon>Chordata</taxon>
        <taxon>Craniata</taxon>
        <taxon>Vertebrata</taxon>
        <taxon>Euteleostomi</taxon>
        <taxon>Archelosauria</taxon>
        <taxon>Archosauria</taxon>
        <taxon>Dinosauria</taxon>
        <taxon>Saurischia</taxon>
        <taxon>Theropoda</taxon>
        <taxon>Coelurosauria</taxon>
        <taxon>Aves</taxon>
        <taxon>Neognathae</taxon>
        <taxon>Neoaves</taxon>
        <taxon>Telluraves</taxon>
        <taxon>Accipitrimorphae</taxon>
        <taxon>Accipitriformes</taxon>
        <taxon>Accipitridae</taxon>
        <taxon>Accipitrinae</taxon>
        <taxon>Buteo</taxon>
    </lineage>
</organism>
<comment type="subcellular location">
    <subcellularLocation>
        <location evidence="2">Cell projection</location>
        <location evidence="2">Cilium</location>
        <location evidence="2">Flagellum</location>
    </subcellularLocation>
    <subcellularLocation>
        <location evidence="3">Cytoplasm</location>
        <location evidence="3">Cytoskeleton</location>
        <location evidence="3">Microtubule organizing center</location>
        <location evidence="3">Centrosome</location>
    </subcellularLocation>
</comment>
<evidence type="ECO:0000256" key="5">
    <source>
        <dbReference type="ARBA" id="ARBA00022473"/>
    </source>
</evidence>
<dbReference type="PANTHER" id="PTHR17125:SF2">
    <property type="entry name" value="OUTER DENSE FIBER PROTEIN 1"/>
    <property type="match status" value="1"/>
</dbReference>
<dbReference type="SUPFAM" id="SSF49764">
    <property type="entry name" value="HSP20-like chaperones"/>
    <property type="match status" value="1"/>
</dbReference>
<name>A0A8C0BAD8_9AVES</name>
<evidence type="ECO:0000259" key="10">
    <source>
        <dbReference type="Pfam" id="PF00011"/>
    </source>
</evidence>
<evidence type="ECO:0000256" key="6">
    <source>
        <dbReference type="ARBA" id="ARBA00022782"/>
    </source>
</evidence>
<sequence length="305" mass="33481">MNTHGFVGICTCERRALASLYLGERTFQLHNCPIPRGDTEILLTAVVCRWELLMVQTPAQVLCVSMRMDPIVSYLLLLSLRWSTHSSVSWTERLSSCSYSSMQRRLNRMLNSCCDHKVLSLINVKGFDPEEVTVTVKDRKVKVLAEHEEEHTTATGTEYNYRNITKEISLPLGVSEDEVTYSLGPDSVVKIEMARRSHPCVLSPLKGNCICCPGLGTQAHTAAGSSISFHCRKARNKTIYLMPGFASWLGKLSLQRAPPGSGFMSPRGRPGGGMLPPLFVVHSPKADFPGGEPNALGCAGAETNL</sequence>
<dbReference type="InterPro" id="IPR037389">
    <property type="entry name" value="ODFP"/>
</dbReference>
<keyword evidence="6" id="KW-0221">Differentiation</keyword>
<evidence type="ECO:0000256" key="3">
    <source>
        <dbReference type="ARBA" id="ARBA00004300"/>
    </source>
</evidence>
<accession>A0A8C0BAD8</accession>
<keyword evidence="5" id="KW-0217">Developmental protein</keyword>
<keyword evidence="8" id="KW-0744">Spermatogenesis</keyword>
<dbReference type="AlphaFoldDB" id="A0A8C0BAD8"/>
<evidence type="ECO:0000256" key="8">
    <source>
        <dbReference type="ARBA" id="ARBA00022871"/>
    </source>
</evidence>
<dbReference type="InterPro" id="IPR002068">
    <property type="entry name" value="A-crystallin/Hsp20_dom"/>
</dbReference>
<dbReference type="GO" id="GO:0099513">
    <property type="term" value="C:polymeric cytoskeletal fiber"/>
    <property type="evidence" value="ECO:0007669"/>
    <property type="project" value="InterPro"/>
</dbReference>
<dbReference type="Pfam" id="PF00011">
    <property type="entry name" value="HSP20"/>
    <property type="match status" value="1"/>
</dbReference>
<protein>
    <recommendedName>
        <fullName evidence="4">Outer dense fiber protein 1</fullName>
    </recommendedName>
</protein>
<evidence type="ECO:0000256" key="4">
    <source>
        <dbReference type="ARBA" id="ARBA00019020"/>
    </source>
</evidence>
<evidence type="ECO:0000256" key="9">
    <source>
        <dbReference type="ARBA" id="ARBA00023069"/>
    </source>
</evidence>
<evidence type="ECO:0000313" key="12">
    <source>
        <dbReference type="Proteomes" id="UP000694555"/>
    </source>
</evidence>
<dbReference type="PANTHER" id="PTHR17125">
    <property type="entry name" value="OUTER DENSE FIBER PROTEIN 1"/>
    <property type="match status" value="1"/>
</dbReference>
<reference evidence="11" key="1">
    <citation type="submission" date="2025-08" db="UniProtKB">
        <authorList>
            <consortium name="Ensembl"/>
        </authorList>
    </citation>
    <scope>IDENTIFICATION</scope>
</reference>